<gene>
    <name evidence="1" type="ORF">P153DRAFT_287939</name>
</gene>
<evidence type="ECO:0000313" key="1">
    <source>
        <dbReference type="EMBL" id="KAF2131104.1"/>
    </source>
</evidence>
<protein>
    <submittedName>
        <fullName evidence="1">Uncharacterized protein</fullName>
    </submittedName>
</protein>
<dbReference type="GeneID" id="54404006"/>
<dbReference type="AlphaFoldDB" id="A0A6A6AJL7"/>
<sequence>MTVARILAIHFCKLSYGYEALLAGNTADQPAAQKWVKEHYGRPQSEIFGEKVGKSSHIRAWIRGELSADNYEVSITNWSLKARWYRIAPAGPETGPDRAIRLANAEMYEAAVETLQGQIRTAYVEAHKSALTTASLT</sequence>
<dbReference type="OrthoDB" id="3685174at2759"/>
<accession>A0A6A6AJL7</accession>
<dbReference type="Proteomes" id="UP000799771">
    <property type="component" value="Unassembled WGS sequence"/>
</dbReference>
<reference evidence="1" key="1">
    <citation type="journal article" date="2020" name="Stud. Mycol.">
        <title>101 Dothideomycetes genomes: a test case for predicting lifestyles and emergence of pathogens.</title>
        <authorList>
            <person name="Haridas S."/>
            <person name="Albert R."/>
            <person name="Binder M."/>
            <person name="Bloem J."/>
            <person name="Labutti K."/>
            <person name="Salamov A."/>
            <person name="Andreopoulos B."/>
            <person name="Baker S."/>
            <person name="Barry K."/>
            <person name="Bills G."/>
            <person name="Bluhm B."/>
            <person name="Cannon C."/>
            <person name="Castanera R."/>
            <person name="Culley D."/>
            <person name="Daum C."/>
            <person name="Ezra D."/>
            <person name="Gonzalez J."/>
            <person name="Henrissat B."/>
            <person name="Kuo A."/>
            <person name="Liang C."/>
            <person name="Lipzen A."/>
            <person name="Lutzoni F."/>
            <person name="Magnuson J."/>
            <person name="Mondo S."/>
            <person name="Nolan M."/>
            <person name="Ohm R."/>
            <person name="Pangilinan J."/>
            <person name="Park H.-J."/>
            <person name="Ramirez L."/>
            <person name="Alfaro M."/>
            <person name="Sun H."/>
            <person name="Tritt A."/>
            <person name="Yoshinaga Y."/>
            <person name="Zwiers L.-H."/>
            <person name="Turgeon B."/>
            <person name="Goodwin S."/>
            <person name="Spatafora J."/>
            <person name="Crous P."/>
            <person name="Grigoriev I."/>
        </authorList>
    </citation>
    <scope>NUCLEOTIDE SEQUENCE</scope>
    <source>
        <strain evidence="1">CBS 119687</strain>
    </source>
</reference>
<dbReference type="RefSeq" id="XP_033525491.1">
    <property type="nucleotide sequence ID" value="XM_033663574.1"/>
</dbReference>
<evidence type="ECO:0000313" key="2">
    <source>
        <dbReference type="Proteomes" id="UP000799771"/>
    </source>
</evidence>
<proteinExistence type="predicted"/>
<name>A0A6A6AJL7_9PLEO</name>
<keyword evidence="2" id="KW-1185">Reference proteome</keyword>
<organism evidence="1 2">
    <name type="scientific">Dothidotthia symphoricarpi CBS 119687</name>
    <dbReference type="NCBI Taxonomy" id="1392245"/>
    <lineage>
        <taxon>Eukaryota</taxon>
        <taxon>Fungi</taxon>
        <taxon>Dikarya</taxon>
        <taxon>Ascomycota</taxon>
        <taxon>Pezizomycotina</taxon>
        <taxon>Dothideomycetes</taxon>
        <taxon>Pleosporomycetidae</taxon>
        <taxon>Pleosporales</taxon>
        <taxon>Dothidotthiaceae</taxon>
        <taxon>Dothidotthia</taxon>
    </lineage>
</organism>
<dbReference type="EMBL" id="ML977503">
    <property type="protein sequence ID" value="KAF2131104.1"/>
    <property type="molecule type" value="Genomic_DNA"/>
</dbReference>